<evidence type="ECO:0000313" key="4">
    <source>
        <dbReference type="Proteomes" id="UP001055439"/>
    </source>
</evidence>
<keyword evidence="4" id="KW-1185">Reference proteome</keyword>
<evidence type="ECO:0008006" key="5">
    <source>
        <dbReference type="Google" id="ProtNLM"/>
    </source>
</evidence>
<keyword evidence="2" id="KW-0812">Transmembrane</keyword>
<evidence type="ECO:0000256" key="2">
    <source>
        <dbReference type="SAM" id="Phobius"/>
    </source>
</evidence>
<dbReference type="PANTHER" id="PTHR33640">
    <property type="entry name" value="TRANSMEMBRANE PROTEIN"/>
    <property type="match status" value="1"/>
</dbReference>
<keyword evidence="2" id="KW-1133">Transmembrane helix</keyword>
<feature type="region of interest" description="Disordered" evidence="1">
    <location>
        <begin position="113"/>
        <end position="146"/>
    </location>
</feature>
<evidence type="ECO:0000256" key="1">
    <source>
        <dbReference type="SAM" id="MobiDB-lite"/>
    </source>
</evidence>
<dbReference type="AlphaFoldDB" id="A0A9E7EJ08"/>
<accession>A0A9E7EJ08</accession>
<feature type="compositionally biased region" description="Basic and acidic residues" evidence="1">
    <location>
        <begin position="116"/>
        <end position="146"/>
    </location>
</feature>
<name>A0A9E7EJ08_9LILI</name>
<organism evidence="3 4">
    <name type="scientific">Musa troglodytarum</name>
    <name type="common">fe'i banana</name>
    <dbReference type="NCBI Taxonomy" id="320322"/>
    <lineage>
        <taxon>Eukaryota</taxon>
        <taxon>Viridiplantae</taxon>
        <taxon>Streptophyta</taxon>
        <taxon>Embryophyta</taxon>
        <taxon>Tracheophyta</taxon>
        <taxon>Spermatophyta</taxon>
        <taxon>Magnoliopsida</taxon>
        <taxon>Liliopsida</taxon>
        <taxon>Zingiberales</taxon>
        <taxon>Musaceae</taxon>
        <taxon>Musa</taxon>
    </lineage>
</organism>
<gene>
    <name evidence="3" type="ORF">MUK42_24523</name>
</gene>
<feature type="transmembrane region" description="Helical" evidence="2">
    <location>
        <begin position="23"/>
        <end position="41"/>
    </location>
</feature>
<reference evidence="3" key="1">
    <citation type="submission" date="2022-05" db="EMBL/GenBank/DDBJ databases">
        <title>The Musa troglodytarum L. genome provides insights into the mechanism of non-climacteric behaviour and enrichment of carotenoids.</title>
        <authorList>
            <person name="Wang J."/>
        </authorList>
    </citation>
    <scope>NUCLEOTIDE SEQUENCE</scope>
    <source>
        <tissue evidence="3">Leaf</tissue>
    </source>
</reference>
<dbReference type="Proteomes" id="UP001055439">
    <property type="component" value="Chromosome 10"/>
</dbReference>
<feature type="transmembrane region" description="Helical" evidence="2">
    <location>
        <begin position="61"/>
        <end position="82"/>
    </location>
</feature>
<dbReference type="PANTHER" id="PTHR33640:SF8">
    <property type="entry name" value="TRANSMEMBRANE PROTEIN"/>
    <property type="match status" value="1"/>
</dbReference>
<dbReference type="EMBL" id="CP097503">
    <property type="protein sequence ID" value="URD77707.1"/>
    <property type="molecule type" value="Genomic_DNA"/>
</dbReference>
<protein>
    <recommendedName>
        <fullName evidence="5">DUF4408 domain-containing protein</fullName>
    </recommendedName>
</protein>
<dbReference type="OrthoDB" id="1095087at2759"/>
<sequence length="233" mass="25733">MDPVTAEKIAARRRYRRIRHVQTLLRCLEALSAFCLLSWSTSRLPAAARLSAGLLRRVAPVLLGARFGFLLGNAIIIALFAMSGRHPGSAAPSASGGEIHDQFLAYESRGIRSHAAGKEKAPRAWRRSRSERMERRRGHRVPELRRSKSEVSCQEVAVAATEKEEKEEREADAAEFRRTIEAFIAEQLRRFHREESTAAIVASAGTPDTTTTASTAATTIATTTISCFGTYYC</sequence>
<keyword evidence="2" id="KW-0472">Membrane</keyword>
<proteinExistence type="predicted"/>
<evidence type="ECO:0000313" key="3">
    <source>
        <dbReference type="EMBL" id="URD77707.1"/>
    </source>
</evidence>